<comment type="caution">
    <text evidence="10">The sequence shown here is derived from an EMBL/GenBank/DDBJ whole genome shotgun (WGS) entry which is preliminary data.</text>
</comment>
<comment type="catalytic activity">
    <reaction evidence="1 8">
        <text>beta-D-fructose 1,6-bisphosphate = D-glyceraldehyde 3-phosphate + dihydroxyacetone phosphate</text>
        <dbReference type="Rhea" id="RHEA:14729"/>
        <dbReference type="ChEBI" id="CHEBI:32966"/>
        <dbReference type="ChEBI" id="CHEBI:57642"/>
        <dbReference type="ChEBI" id="CHEBI:59776"/>
        <dbReference type="EC" id="4.1.2.13"/>
    </reaction>
</comment>
<comment type="pathway">
    <text evidence="2 9">Carbohydrate degradation; glycolysis; D-glyceraldehyde 3-phosphate and glycerone phosphate from D-glucose: step 4/4.</text>
</comment>
<dbReference type="OrthoDB" id="275758at2759"/>
<dbReference type="InterPro" id="IPR013785">
    <property type="entry name" value="Aldolase_TIM"/>
</dbReference>
<dbReference type="NCBIfam" id="NF033379">
    <property type="entry name" value="FrucBisAld_I"/>
    <property type="match status" value="1"/>
</dbReference>
<dbReference type="Proteomes" id="UP000419144">
    <property type="component" value="Unassembled WGS sequence"/>
</dbReference>
<evidence type="ECO:0000256" key="5">
    <source>
        <dbReference type="ARBA" id="ARBA00023152"/>
    </source>
</evidence>
<keyword evidence="5 8" id="KW-0324">Glycolysis</keyword>
<protein>
    <recommendedName>
        <fullName evidence="4 8">Fructose-bisphosphate aldolase</fullName>
        <ecNumber evidence="4 8">4.1.2.13</ecNumber>
    </recommendedName>
</protein>
<comment type="similarity">
    <text evidence="3 8">Belongs to the class I fructose-bisphosphate aldolase family.</text>
</comment>
<gene>
    <name evidence="10" type="ORF">LtaPh_3612400</name>
</gene>
<evidence type="ECO:0000256" key="2">
    <source>
        <dbReference type="ARBA" id="ARBA00004714"/>
    </source>
</evidence>
<keyword evidence="6 8" id="KW-0456">Lyase</keyword>
<reference evidence="10" key="1">
    <citation type="submission" date="2019-11" db="EMBL/GenBank/DDBJ databases">
        <title>Leishmania tarentolae CDS.</title>
        <authorList>
            <person name="Goto Y."/>
            <person name="Yamagishi J."/>
        </authorList>
    </citation>
    <scope>NUCLEOTIDE SEQUENCE [LARGE SCALE GENOMIC DNA]</scope>
    <source>
        <strain evidence="10">Parrot Tar II</strain>
    </source>
</reference>
<evidence type="ECO:0000313" key="10">
    <source>
        <dbReference type="EMBL" id="GET93193.1"/>
    </source>
</evidence>
<keyword evidence="11" id="KW-1185">Reference proteome</keyword>
<evidence type="ECO:0000256" key="9">
    <source>
        <dbReference type="RuleBase" id="RU004257"/>
    </source>
</evidence>
<evidence type="ECO:0000256" key="7">
    <source>
        <dbReference type="ARBA" id="ARBA00023270"/>
    </source>
</evidence>
<dbReference type="GO" id="GO:0004332">
    <property type="term" value="F:fructose-bisphosphate aldolase activity"/>
    <property type="evidence" value="ECO:0007669"/>
    <property type="project" value="UniProtKB-EC"/>
</dbReference>
<dbReference type="PANTHER" id="PTHR11627">
    <property type="entry name" value="FRUCTOSE-BISPHOSPHATE ALDOLASE"/>
    <property type="match status" value="1"/>
</dbReference>
<evidence type="ECO:0000313" key="11">
    <source>
        <dbReference type="Proteomes" id="UP000419144"/>
    </source>
</evidence>
<dbReference type="AlphaFoldDB" id="A0A640KU78"/>
<dbReference type="EC" id="4.1.2.13" evidence="4 8"/>
<sequence length="491" mass="54510">MRKSDHHQLGVCTYVFVCVCVCVSVLQDGTTGVRVSLLPTTHDSLSISAFYVHFPRRFTSHLLSLHPPLTPYRYTSLINTCLSRGCTVNLVFHPFSPFTTISRILYTPYHPLFSLFHRFAMSRVTVLQSQLPAYNRLKTPYESELIATVKKLTTPGKGLLAADESIGSCTKRFQPIGLSNTEEHRRQYRALMLEAEGFEQYISGVILHDETVGQKASNGQTFPEYLTARGVVPGIKTDMGLCPLLEGAEGEQMTEGLDGYVKRASAYYKKGCRFCKWRNVYKIQNGTVSESAVRFNAETLARYAILSQMSGLVPIVEPEVMIDGKHDIDTCQRVSEHVWREVVAALQRHGVIWEGCLLKPNMVVPGAESGKTAAPEQVAHYTVMTLARTMPAMLPGVMFLSGGLSEVQASEYLNAINNSPLPRPYFLSFSYARALQSSALKAWGGKESGLAAGRRAFLHRARMNSMAQLGKYKRSDDDASSSSLYVKGNTY</sequence>
<dbReference type="Gene3D" id="3.20.20.70">
    <property type="entry name" value="Aldolase class I"/>
    <property type="match status" value="1"/>
</dbReference>
<dbReference type="PROSITE" id="PS00158">
    <property type="entry name" value="ALDOLASE_CLASS_I"/>
    <property type="match status" value="1"/>
</dbReference>
<dbReference type="SUPFAM" id="SSF51569">
    <property type="entry name" value="Aldolase"/>
    <property type="match status" value="1"/>
</dbReference>
<dbReference type="UniPathway" id="UPA00109">
    <property type="reaction ID" value="UER00183"/>
</dbReference>
<dbReference type="GO" id="GO:0006096">
    <property type="term" value="P:glycolytic process"/>
    <property type="evidence" value="ECO:0007669"/>
    <property type="project" value="UniProtKB-UniPathway"/>
</dbReference>
<keyword evidence="7" id="KW-0704">Schiff base</keyword>
<evidence type="ECO:0000256" key="4">
    <source>
        <dbReference type="ARBA" id="ARBA00013068"/>
    </source>
</evidence>
<evidence type="ECO:0000256" key="3">
    <source>
        <dbReference type="ARBA" id="ARBA00010387"/>
    </source>
</evidence>
<dbReference type="CDD" id="cd00948">
    <property type="entry name" value="FBP_aldolase_I_a"/>
    <property type="match status" value="1"/>
</dbReference>
<evidence type="ECO:0000256" key="6">
    <source>
        <dbReference type="ARBA" id="ARBA00023239"/>
    </source>
</evidence>
<dbReference type="InterPro" id="IPR000741">
    <property type="entry name" value="FBA_I"/>
</dbReference>
<dbReference type="FunFam" id="3.20.20.70:FF:000140">
    <property type="entry name" value="Fructose-bisphosphate aldolase"/>
    <property type="match status" value="1"/>
</dbReference>
<evidence type="ECO:0000256" key="1">
    <source>
        <dbReference type="ARBA" id="ARBA00000441"/>
    </source>
</evidence>
<dbReference type="EMBL" id="BLBS01000057">
    <property type="protein sequence ID" value="GET93193.1"/>
    <property type="molecule type" value="Genomic_DNA"/>
</dbReference>
<name>A0A640KU78_LEITA</name>
<accession>A0A640KU78</accession>
<dbReference type="GO" id="GO:0005737">
    <property type="term" value="C:cytoplasm"/>
    <property type="evidence" value="ECO:0007669"/>
    <property type="project" value="UniProtKB-ARBA"/>
</dbReference>
<evidence type="ECO:0000256" key="8">
    <source>
        <dbReference type="RuleBase" id="RU003994"/>
    </source>
</evidence>
<proteinExistence type="inferred from homology"/>
<dbReference type="Pfam" id="PF00274">
    <property type="entry name" value="Glycolytic"/>
    <property type="match status" value="1"/>
</dbReference>
<organism evidence="10 11">
    <name type="scientific">Leishmania tarentolae</name>
    <name type="common">Sauroleishmania tarentolae</name>
    <dbReference type="NCBI Taxonomy" id="5689"/>
    <lineage>
        <taxon>Eukaryota</taxon>
        <taxon>Discoba</taxon>
        <taxon>Euglenozoa</taxon>
        <taxon>Kinetoplastea</taxon>
        <taxon>Metakinetoplastina</taxon>
        <taxon>Trypanosomatida</taxon>
        <taxon>Trypanosomatidae</taxon>
        <taxon>Leishmaniinae</taxon>
        <taxon>Leishmania</taxon>
        <taxon>lizard Leishmania</taxon>
    </lineage>
</organism>
<dbReference type="InterPro" id="IPR029768">
    <property type="entry name" value="Aldolase_I_AS"/>
</dbReference>
<dbReference type="VEuPathDB" id="TriTrypDB:LtaPh_3612400"/>